<proteinExistence type="predicted"/>
<organism evidence="1 2">
    <name type="scientific">Erythranthe guttata</name>
    <name type="common">Yellow monkey flower</name>
    <name type="synonym">Mimulus guttatus</name>
    <dbReference type="NCBI Taxonomy" id="4155"/>
    <lineage>
        <taxon>Eukaryota</taxon>
        <taxon>Viridiplantae</taxon>
        <taxon>Streptophyta</taxon>
        <taxon>Embryophyta</taxon>
        <taxon>Tracheophyta</taxon>
        <taxon>Spermatophyta</taxon>
        <taxon>Magnoliopsida</taxon>
        <taxon>eudicotyledons</taxon>
        <taxon>Gunneridae</taxon>
        <taxon>Pentapetalae</taxon>
        <taxon>asterids</taxon>
        <taxon>lamiids</taxon>
        <taxon>Lamiales</taxon>
        <taxon>Phrymaceae</taxon>
        <taxon>Erythranthe</taxon>
    </lineage>
</organism>
<reference evidence="1 2" key="1">
    <citation type="journal article" date="2013" name="Proc. Natl. Acad. Sci. U.S.A.">
        <title>Fine-scale variation in meiotic recombination in Mimulus inferred from population shotgun sequencing.</title>
        <authorList>
            <person name="Hellsten U."/>
            <person name="Wright K.M."/>
            <person name="Jenkins J."/>
            <person name="Shu S."/>
            <person name="Yuan Y."/>
            <person name="Wessler S.R."/>
            <person name="Schmutz J."/>
            <person name="Willis J.H."/>
            <person name="Rokhsar D.S."/>
        </authorList>
    </citation>
    <scope>NUCLEOTIDE SEQUENCE [LARGE SCALE GENOMIC DNA]</scope>
    <source>
        <strain evidence="2">cv. DUN x IM62</strain>
    </source>
</reference>
<gene>
    <name evidence="1" type="ORF">MIMGU_mgv1a016519mg</name>
</gene>
<name>A0A022RPI4_ERYGU</name>
<dbReference type="AlphaFoldDB" id="A0A022RPI4"/>
<evidence type="ECO:0000313" key="1">
    <source>
        <dbReference type="EMBL" id="EYU41934.1"/>
    </source>
</evidence>
<dbReference type="EMBL" id="KI630319">
    <property type="protein sequence ID" value="EYU41934.1"/>
    <property type="molecule type" value="Genomic_DNA"/>
</dbReference>
<sequence>MRKWRCSNITATFVSQRKSTQPFVSDKRTRRKSLNTAALWNLSDKMIVRQIQERKKPKLHNLLRDFTAKTLLLDKSSIRMRRALQNDDGIFPEILLLAIEKNTAVGGGSGIGPRSMFE</sequence>
<keyword evidence="2" id="KW-1185">Reference proteome</keyword>
<accession>A0A022RPI4</accession>
<dbReference type="Proteomes" id="UP000030748">
    <property type="component" value="Unassembled WGS sequence"/>
</dbReference>
<evidence type="ECO:0000313" key="2">
    <source>
        <dbReference type="Proteomes" id="UP000030748"/>
    </source>
</evidence>
<protein>
    <submittedName>
        <fullName evidence="1">Uncharacterized protein</fullName>
    </submittedName>
</protein>